<evidence type="ECO:0000313" key="3">
    <source>
        <dbReference type="EMBL" id="KAF5175936.1"/>
    </source>
</evidence>
<organism evidence="3 4">
    <name type="scientific">Thalictrum thalictroides</name>
    <name type="common">Rue-anemone</name>
    <name type="synonym">Anemone thalictroides</name>
    <dbReference type="NCBI Taxonomy" id="46969"/>
    <lineage>
        <taxon>Eukaryota</taxon>
        <taxon>Viridiplantae</taxon>
        <taxon>Streptophyta</taxon>
        <taxon>Embryophyta</taxon>
        <taxon>Tracheophyta</taxon>
        <taxon>Spermatophyta</taxon>
        <taxon>Magnoliopsida</taxon>
        <taxon>Ranunculales</taxon>
        <taxon>Ranunculaceae</taxon>
        <taxon>Thalictroideae</taxon>
        <taxon>Thalictrum</taxon>
    </lineage>
</organism>
<feature type="region of interest" description="Disordered" evidence="1">
    <location>
        <begin position="106"/>
        <end position="254"/>
    </location>
</feature>
<dbReference type="Pfam" id="PF26130">
    <property type="entry name" value="PB1-like"/>
    <property type="match status" value="1"/>
</dbReference>
<feature type="non-terminal residue" evidence="3">
    <location>
        <position position="1"/>
    </location>
</feature>
<accession>A0A7J6UTM5</accession>
<feature type="compositionally biased region" description="Acidic residues" evidence="1">
    <location>
        <begin position="195"/>
        <end position="204"/>
    </location>
</feature>
<reference evidence="3 4" key="1">
    <citation type="submission" date="2020-06" db="EMBL/GenBank/DDBJ databases">
        <title>Transcriptomic and genomic resources for Thalictrum thalictroides and T. hernandezii: Facilitating candidate gene discovery in an emerging model plant lineage.</title>
        <authorList>
            <person name="Arias T."/>
            <person name="Riano-Pachon D.M."/>
            <person name="Di Stilio V.S."/>
        </authorList>
    </citation>
    <scope>NUCLEOTIDE SEQUENCE [LARGE SCALE GENOMIC DNA]</scope>
    <source>
        <strain evidence="4">cv. WT478/WT964</strain>
        <tissue evidence="3">Leaves</tissue>
    </source>
</reference>
<gene>
    <name evidence="3" type="ORF">FRX31_034477</name>
</gene>
<dbReference type="Proteomes" id="UP000554482">
    <property type="component" value="Unassembled WGS sequence"/>
</dbReference>
<evidence type="ECO:0000313" key="4">
    <source>
        <dbReference type="Proteomes" id="UP000554482"/>
    </source>
</evidence>
<dbReference type="EMBL" id="JABWDY010043436">
    <property type="protein sequence ID" value="KAF5175936.1"/>
    <property type="molecule type" value="Genomic_DNA"/>
</dbReference>
<sequence length="254" mass="29258">EEIIFEVRHGGYFELKPLLHYRNGGRIPDYSYNINPRTLTYYDLMRYIDGLGYHNITKVHYCLRGKSLAENLRLFVDDGNVKHMQELCYGNGGRCCFELYTEHEEEKQVSEELGGNEEDEEGSSEDDEEIDVECERELQYEREMDDNSDSDVASVDTSDDELQLVRENERERKLNKKKKEKEADEVFVTPMVVDFGEEGGDGEGENGSQNEHGVEDDNNAGEELKKGGYESDYDFEGKEYLTPSESESEDDDAE</sequence>
<protein>
    <recommendedName>
        <fullName evidence="2">PB1-like domain-containing protein</fullName>
    </recommendedName>
</protein>
<feature type="domain" description="PB1-like" evidence="2">
    <location>
        <begin position="2"/>
        <end position="103"/>
    </location>
</feature>
<feature type="compositionally biased region" description="Acidic residues" evidence="1">
    <location>
        <begin position="114"/>
        <end position="132"/>
    </location>
</feature>
<evidence type="ECO:0000256" key="1">
    <source>
        <dbReference type="SAM" id="MobiDB-lite"/>
    </source>
</evidence>
<evidence type="ECO:0000259" key="2">
    <source>
        <dbReference type="Pfam" id="PF26130"/>
    </source>
</evidence>
<feature type="compositionally biased region" description="Basic and acidic residues" evidence="1">
    <location>
        <begin position="133"/>
        <end position="142"/>
    </location>
</feature>
<feature type="compositionally biased region" description="Basic and acidic residues" evidence="1">
    <location>
        <begin position="163"/>
        <end position="172"/>
    </location>
</feature>
<proteinExistence type="predicted"/>
<dbReference type="InterPro" id="IPR058594">
    <property type="entry name" value="PB1-like_dom_pln"/>
</dbReference>
<name>A0A7J6UTM5_THATH</name>
<feature type="compositionally biased region" description="Basic and acidic residues" evidence="1">
    <location>
        <begin position="222"/>
        <end position="239"/>
    </location>
</feature>
<comment type="caution">
    <text evidence="3">The sequence shown here is derived from an EMBL/GenBank/DDBJ whole genome shotgun (WGS) entry which is preliminary data.</text>
</comment>
<feature type="non-terminal residue" evidence="3">
    <location>
        <position position="254"/>
    </location>
</feature>
<keyword evidence="4" id="KW-1185">Reference proteome</keyword>
<dbReference type="AlphaFoldDB" id="A0A7J6UTM5"/>